<evidence type="ECO:0000256" key="3">
    <source>
        <dbReference type="ARBA" id="ARBA00011886"/>
    </source>
</evidence>
<dbReference type="InterPro" id="IPR011268">
    <property type="entry name" value="Purine_phosphorylase"/>
</dbReference>
<feature type="binding site" evidence="7">
    <location>
        <begin position="61"/>
        <end position="63"/>
    </location>
    <ligand>
        <name>phosphate</name>
        <dbReference type="ChEBI" id="CHEBI:43474"/>
    </ligand>
</feature>
<dbReference type="Gene3D" id="3.40.50.1580">
    <property type="entry name" value="Nucleoside phosphorylase domain"/>
    <property type="match status" value="1"/>
</dbReference>
<dbReference type="NCBIfam" id="TIGR01697">
    <property type="entry name" value="PNPH-PUNA-XAPA"/>
    <property type="match status" value="1"/>
</dbReference>
<dbReference type="PANTHER" id="PTHR11904">
    <property type="entry name" value="METHYLTHIOADENOSINE/PURINE NUCLEOSIDE PHOSPHORYLASE"/>
    <property type="match status" value="1"/>
</dbReference>
<comment type="similarity">
    <text evidence="2">Belongs to the PNP/MTAP phosphorylase family.</text>
</comment>
<dbReference type="InterPro" id="IPR035994">
    <property type="entry name" value="Nucleoside_phosphorylase_sf"/>
</dbReference>
<dbReference type="AlphaFoldDB" id="A0A1F7GA70"/>
<protein>
    <recommendedName>
        <fullName evidence="3">purine-nucleoside phosphorylase</fullName>
        <ecNumber evidence="3">2.4.2.1</ecNumber>
    </recommendedName>
    <alternativeName>
        <fullName evidence="6">Inosine-guanosine phosphorylase</fullName>
    </alternativeName>
</protein>
<sequence>MAAPIGLILGSGWGGIIEGIKNKKATGFERVFGNKATVPGHSGKIISGTLYGKKVIILSGRFHTYEDYTTSEVVKTVKYLHRQGVKKIIITSAAGALNPKYNIGDLVVLNDLITLFCPSPLGGAKFQNLSKPFNQSLINKAQVSALEADLSIQKGVYVYQRGPHFETFADKMALRFFGADVVGMSTVPEVIMANHLGMEVLGLSIVTNLAFIKHDHREVLKAVKNKEKKLQTFFIELLKNIKK</sequence>
<keyword evidence="4" id="KW-0328">Glycosyltransferase</keyword>
<dbReference type="CDD" id="cd09009">
    <property type="entry name" value="PNP-EcPNPII_like"/>
    <property type="match status" value="1"/>
</dbReference>
<feature type="binding site" evidence="7">
    <location>
        <position position="93"/>
    </location>
    <ligand>
        <name>phosphate</name>
        <dbReference type="ChEBI" id="CHEBI:43474"/>
    </ligand>
</feature>
<dbReference type="UniPathway" id="UPA00606"/>
<evidence type="ECO:0000256" key="2">
    <source>
        <dbReference type="ARBA" id="ARBA00006751"/>
    </source>
</evidence>
<proteinExistence type="inferred from homology"/>
<feature type="binding site" evidence="7">
    <location>
        <position position="185"/>
    </location>
    <ligand>
        <name>phosphate</name>
        <dbReference type="ChEBI" id="CHEBI:43474"/>
    </ligand>
</feature>
<evidence type="ECO:0000259" key="8">
    <source>
        <dbReference type="Pfam" id="PF01048"/>
    </source>
</evidence>
<dbReference type="SUPFAM" id="SSF53167">
    <property type="entry name" value="Purine and uridine phosphorylases"/>
    <property type="match status" value="1"/>
</dbReference>
<feature type="binding site" evidence="7">
    <location>
        <position position="166"/>
    </location>
    <ligand>
        <name>a purine D-ribonucleoside</name>
        <dbReference type="ChEBI" id="CHEBI:142355"/>
    </ligand>
</feature>
<dbReference type="GO" id="GO:0005737">
    <property type="term" value="C:cytoplasm"/>
    <property type="evidence" value="ECO:0007669"/>
    <property type="project" value="TreeGrafter"/>
</dbReference>
<keyword evidence="5" id="KW-0808">Transferase</keyword>
<feature type="domain" description="Nucleoside phosphorylase" evidence="8">
    <location>
        <begin position="4"/>
        <end position="238"/>
    </location>
</feature>
<accession>A0A1F7GA70</accession>
<dbReference type="PIRSF" id="PIRSF000477">
    <property type="entry name" value="PurNPase"/>
    <property type="match status" value="1"/>
</dbReference>
<feature type="binding site" evidence="7">
    <location>
        <position position="11"/>
    </location>
    <ligand>
        <name>phosphate</name>
        <dbReference type="ChEBI" id="CHEBI:43474"/>
    </ligand>
</feature>
<evidence type="ECO:0000313" key="10">
    <source>
        <dbReference type="Proteomes" id="UP000177208"/>
    </source>
</evidence>
<dbReference type="GO" id="GO:0004731">
    <property type="term" value="F:purine-nucleoside phosphorylase activity"/>
    <property type="evidence" value="ECO:0007669"/>
    <property type="project" value="UniProtKB-EC"/>
</dbReference>
<reference evidence="9 10" key="1">
    <citation type="journal article" date="2016" name="Nat. Commun.">
        <title>Thousands of microbial genomes shed light on interconnected biogeochemical processes in an aquifer system.</title>
        <authorList>
            <person name="Anantharaman K."/>
            <person name="Brown C.T."/>
            <person name="Hug L.A."/>
            <person name="Sharon I."/>
            <person name="Castelle C.J."/>
            <person name="Probst A.J."/>
            <person name="Thomas B.C."/>
            <person name="Singh A."/>
            <person name="Wilkins M.J."/>
            <person name="Karaoz U."/>
            <person name="Brodie E.L."/>
            <person name="Williams K.H."/>
            <person name="Hubbard S.S."/>
            <person name="Banfield J.F."/>
        </authorList>
    </citation>
    <scope>NUCLEOTIDE SEQUENCE [LARGE SCALE GENOMIC DNA]</scope>
</reference>
<evidence type="ECO:0000256" key="5">
    <source>
        <dbReference type="ARBA" id="ARBA00022679"/>
    </source>
</evidence>
<evidence type="ECO:0000256" key="4">
    <source>
        <dbReference type="ARBA" id="ARBA00022676"/>
    </source>
</evidence>
<feature type="binding site" evidence="7">
    <location>
        <position position="41"/>
    </location>
    <ligand>
        <name>phosphate</name>
        <dbReference type="ChEBI" id="CHEBI:43474"/>
    </ligand>
</feature>
<dbReference type="InterPro" id="IPR000845">
    <property type="entry name" value="Nucleoside_phosphorylase_d"/>
</dbReference>
<name>A0A1F7GA70_9BACT</name>
<dbReference type="GO" id="GO:0009116">
    <property type="term" value="P:nucleoside metabolic process"/>
    <property type="evidence" value="ECO:0007669"/>
    <property type="project" value="InterPro"/>
</dbReference>
<evidence type="ECO:0000313" key="9">
    <source>
        <dbReference type="EMBL" id="OGK15774.1"/>
    </source>
</evidence>
<organism evidence="9 10">
    <name type="scientific">Candidatus Roizmanbacteria bacterium RIFCSPHIGHO2_01_FULL_39_12c</name>
    <dbReference type="NCBI Taxonomy" id="1802031"/>
    <lineage>
        <taxon>Bacteria</taxon>
        <taxon>Candidatus Roizmaniibacteriota</taxon>
    </lineage>
</organism>
<evidence type="ECO:0000256" key="7">
    <source>
        <dbReference type="PIRSR" id="PIRSR000477-2"/>
    </source>
</evidence>
<gene>
    <name evidence="9" type="ORF">A2774_03685</name>
</gene>
<dbReference type="EMBL" id="MFZG01000032">
    <property type="protein sequence ID" value="OGK15774.1"/>
    <property type="molecule type" value="Genomic_DNA"/>
</dbReference>
<comment type="caution">
    <text evidence="9">The sequence shown here is derived from an EMBL/GenBank/DDBJ whole genome shotgun (WGS) entry which is preliminary data.</text>
</comment>
<dbReference type="Pfam" id="PF01048">
    <property type="entry name" value="PNP_UDP_1"/>
    <property type="match status" value="1"/>
</dbReference>
<evidence type="ECO:0000256" key="1">
    <source>
        <dbReference type="ARBA" id="ARBA00005058"/>
    </source>
</evidence>
<feature type="binding site" evidence="7">
    <location>
        <position position="208"/>
    </location>
    <ligand>
        <name>a purine D-ribonucleoside</name>
        <dbReference type="ChEBI" id="CHEBI:142355"/>
    </ligand>
</feature>
<dbReference type="NCBIfam" id="NF006054">
    <property type="entry name" value="PRK08202.1"/>
    <property type="match status" value="1"/>
</dbReference>
<dbReference type="PANTHER" id="PTHR11904:SF9">
    <property type="entry name" value="PURINE NUCLEOSIDE PHOSPHORYLASE-RELATED"/>
    <property type="match status" value="1"/>
</dbReference>
<dbReference type="EC" id="2.4.2.1" evidence="3"/>
<dbReference type="Proteomes" id="UP000177208">
    <property type="component" value="Unassembled WGS sequence"/>
</dbReference>
<comment type="pathway">
    <text evidence="1">Purine metabolism; purine nucleoside salvage.</text>
</comment>
<evidence type="ECO:0000256" key="6">
    <source>
        <dbReference type="ARBA" id="ARBA00031036"/>
    </source>
</evidence>